<keyword evidence="3" id="KW-1185">Reference proteome</keyword>
<dbReference type="PANTHER" id="PTHR43841">
    <property type="entry name" value="3-HYDROXYACYL-THIOESTER DEHYDRATASE HTDX-RELATED"/>
    <property type="match status" value="1"/>
</dbReference>
<dbReference type="Gene3D" id="3.10.129.10">
    <property type="entry name" value="Hotdog Thioesterase"/>
    <property type="match status" value="1"/>
</dbReference>
<comment type="caution">
    <text evidence="2">The sequence shown here is derived from an EMBL/GenBank/DDBJ whole genome shotgun (WGS) entry which is preliminary data.</text>
</comment>
<dbReference type="Pfam" id="PF01575">
    <property type="entry name" value="MaoC_dehydratas"/>
    <property type="match status" value="1"/>
</dbReference>
<dbReference type="InterPro" id="IPR003965">
    <property type="entry name" value="Fatty_acid_synthase"/>
</dbReference>
<evidence type="ECO:0000313" key="3">
    <source>
        <dbReference type="Proteomes" id="UP000006251"/>
    </source>
</evidence>
<reference evidence="3" key="1">
    <citation type="journal article" date="2014" name="Environ. Microbiol.">
        <title>Comparative genomics of the marine bacterial genus Glaciecola reveals the high degree of genomic diversity and genomic characteristic for cold adaptation.</title>
        <authorList>
            <person name="Qin Q.L."/>
            <person name="Xie B.B."/>
            <person name="Yu Y."/>
            <person name="Shu Y.L."/>
            <person name="Rong J.C."/>
            <person name="Zhang Y.J."/>
            <person name="Zhao D.L."/>
            <person name="Chen X.L."/>
            <person name="Zhang X.Y."/>
            <person name="Chen B."/>
            <person name="Zhou B.C."/>
            <person name="Zhang Y.Z."/>
        </authorList>
    </citation>
    <scope>NUCLEOTIDE SEQUENCE [LARGE SCALE GENOMIC DNA]</scope>
    <source>
        <strain evidence="3">ACAM 615</strain>
    </source>
</reference>
<protein>
    <recommendedName>
        <fullName evidence="1">MaoC-like domain-containing protein</fullName>
    </recommendedName>
</protein>
<dbReference type="STRING" id="1121922.GCA_000428905_01607"/>
<dbReference type="RefSeq" id="WP_006009942.1">
    <property type="nucleotide sequence ID" value="NZ_BAEQ01000019.1"/>
</dbReference>
<dbReference type="GO" id="GO:0005835">
    <property type="term" value="C:fatty acid synthase complex"/>
    <property type="evidence" value="ECO:0007669"/>
    <property type="project" value="InterPro"/>
</dbReference>
<dbReference type="InterPro" id="IPR029069">
    <property type="entry name" value="HotDog_dom_sf"/>
</dbReference>
<dbReference type="PANTHER" id="PTHR43841:SF3">
    <property type="entry name" value="(3R)-HYDROXYACYL-ACP DEHYDRATASE SUBUNIT HADB"/>
    <property type="match status" value="1"/>
</dbReference>
<sequence>MMNMGLLKAALYNPQCHKRVIPVLPLSSLRKEIQIDAIHCERYNKAVSWRLGIASVIHPNYLQVLTLPMQLEMMVNKPFPFKPMGLVHLANFIRVNYLPEQSSKLILKTSFNGLAWHKKGWVFAVLSEGFVDGELAISGTSYYLSRQQHNQVNESEALATDMSICEPHFKADNVLETASIMPIVDAVISPFDETIEINFPLGIGRKYAQVSGDFNPIHLSRWTAKAMGFKQAIAHGMYSKAICLSAVLKQEMQNSKRALAQTPMQFSTQFIQPIYLPTRCELKVNSEIDQIDFSLTSKSRSKEREHLRTNMIIA</sequence>
<evidence type="ECO:0000313" key="2">
    <source>
        <dbReference type="EMBL" id="GAC28057.1"/>
    </source>
</evidence>
<dbReference type="PRINTS" id="PR01483">
    <property type="entry name" value="FASYNTHASE"/>
</dbReference>
<dbReference type="Proteomes" id="UP000006251">
    <property type="component" value="Unassembled WGS sequence"/>
</dbReference>
<gene>
    <name evidence="2" type="ORF">GPAL_1179</name>
</gene>
<evidence type="ECO:0000259" key="1">
    <source>
        <dbReference type="Pfam" id="PF01575"/>
    </source>
</evidence>
<organism evidence="2 3">
    <name type="scientific">Brumicola pallidula DSM 14239 = ACAM 615</name>
    <dbReference type="NCBI Taxonomy" id="1121922"/>
    <lineage>
        <taxon>Bacteria</taxon>
        <taxon>Pseudomonadati</taxon>
        <taxon>Pseudomonadota</taxon>
        <taxon>Gammaproteobacteria</taxon>
        <taxon>Alteromonadales</taxon>
        <taxon>Alteromonadaceae</taxon>
        <taxon>Brumicola</taxon>
    </lineage>
</organism>
<dbReference type="GO" id="GO:0004312">
    <property type="term" value="F:fatty acid synthase activity"/>
    <property type="evidence" value="ECO:0007669"/>
    <property type="project" value="InterPro"/>
</dbReference>
<dbReference type="GO" id="GO:0006633">
    <property type="term" value="P:fatty acid biosynthetic process"/>
    <property type="evidence" value="ECO:0007669"/>
    <property type="project" value="InterPro"/>
</dbReference>
<proteinExistence type="predicted"/>
<dbReference type="OrthoDB" id="9774179at2"/>
<dbReference type="EMBL" id="BAEQ01000019">
    <property type="protein sequence ID" value="GAC28057.1"/>
    <property type="molecule type" value="Genomic_DNA"/>
</dbReference>
<name>K6ZCH8_9ALTE</name>
<accession>K6ZCH8</accession>
<feature type="domain" description="MaoC-like" evidence="1">
    <location>
        <begin position="206"/>
        <end position="285"/>
    </location>
</feature>
<dbReference type="InterPro" id="IPR002539">
    <property type="entry name" value="MaoC-like_dom"/>
</dbReference>
<dbReference type="SUPFAM" id="SSF54637">
    <property type="entry name" value="Thioesterase/thiol ester dehydrase-isomerase"/>
    <property type="match status" value="1"/>
</dbReference>
<dbReference type="AlphaFoldDB" id="K6ZCH8"/>